<dbReference type="Proteomes" id="UP000479692">
    <property type="component" value="Unassembled WGS sequence"/>
</dbReference>
<comment type="caution">
    <text evidence="1">The sequence shown here is derived from an EMBL/GenBank/DDBJ whole genome shotgun (WGS) entry which is preliminary data.</text>
</comment>
<sequence length="62" mass="6972">MTADFDPNKRELEFVADGVHAVMHELAHRPSIEYAHNALLMLRDAVAAVERAERKIAGRSDE</sequence>
<name>A0A7C9HU61_9GAMM</name>
<evidence type="ECO:0000313" key="1">
    <source>
        <dbReference type="EMBL" id="MUV15153.1"/>
    </source>
</evidence>
<gene>
    <name evidence="1" type="ORF">GN331_13175</name>
</gene>
<dbReference type="EMBL" id="WOXT01000004">
    <property type="protein sequence ID" value="MUV15153.1"/>
    <property type="molecule type" value="Genomic_DNA"/>
</dbReference>
<proteinExistence type="predicted"/>
<protein>
    <submittedName>
        <fullName evidence="1">Uncharacterized protein</fullName>
    </submittedName>
</protein>
<dbReference type="RefSeq" id="WP_156642705.1">
    <property type="nucleotide sequence ID" value="NZ_WOXT01000004.1"/>
</dbReference>
<evidence type="ECO:0000313" key="2">
    <source>
        <dbReference type="Proteomes" id="UP000479692"/>
    </source>
</evidence>
<accession>A0A7C9HU61</accession>
<organism evidence="1 2">
    <name type="scientific">Noviluteimonas gilva</name>
    <dbReference type="NCBI Taxonomy" id="2682097"/>
    <lineage>
        <taxon>Bacteria</taxon>
        <taxon>Pseudomonadati</taxon>
        <taxon>Pseudomonadota</taxon>
        <taxon>Gammaproteobacteria</taxon>
        <taxon>Lysobacterales</taxon>
        <taxon>Lysobacteraceae</taxon>
        <taxon>Noviluteimonas</taxon>
    </lineage>
</organism>
<dbReference type="AlphaFoldDB" id="A0A7C9HU61"/>
<reference evidence="1 2" key="1">
    <citation type="submission" date="2019-12" db="EMBL/GenBank/DDBJ databases">
        <authorList>
            <person name="Xu J."/>
        </authorList>
    </citation>
    <scope>NUCLEOTIDE SEQUENCE [LARGE SCALE GENOMIC DNA]</scope>
    <source>
        <strain evidence="1 2">HX-5-24</strain>
    </source>
</reference>
<keyword evidence="2" id="KW-1185">Reference proteome</keyword>